<evidence type="ECO:0000259" key="1">
    <source>
        <dbReference type="Pfam" id="PF08450"/>
    </source>
</evidence>
<proteinExistence type="predicted"/>
<evidence type="ECO:0000313" key="2">
    <source>
        <dbReference type="EMBL" id="MFC7411460.1"/>
    </source>
</evidence>
<dbReference type="EMBL" id="JBHTCA010000033">
    <property type="protein sequence ID" value="MFC7411460.1"/>
    <property type="molecule type" value="Genomic_DNA"/>
</dbReference>
<accession>A0ABW2QPZ4</accession>
<dbReference type="PANTHER" id="PTHR47572:SF5">
    <property type="entry name" value="BLR2277 PROTEIN"/>
    <property type="match status" value="1"/>
</dbReference>
<evidence type="ECO:0000313" key="3">
    <source>
        <dbReference type="Proteomes" id="UP001596501"/>
    </source>
</evidence>
<gene>
    <name evidence="2" type="ORF">ACFQPB_21600</name>
</gene>
<organism evidence="2 3">
    <name type="scientific">Hydrogenophaga atypica</name>
    <dbReference type="NCBI Taxonomy" id="249409"/>
    <lineage>
        <taxon>Bacteria</taxon>
        <taxon>Pseudomonadati</taxon>
        <taxon>Pseudomonadota</taxon>
        <taxon>Betaproteobacteria</taxon>
        <taxon>Burkholderiales</taxon>
        <taxon>Comamonadaceae</taxon>
        <taxon>Hydrogenophaga</taxon>
    </lineage>
</organism>
<reference evidence="3" key="1">
    <citation type="journal article" date="2019" name="Int. J. Syst. Evol. Microbiol.">
        <title>The Global Catalogue of Microorganisms (GCM) 10K type strain sequencing project: providing services to taxonomists for standard genome sequencing and annotation.</title>
        <authorList>
            <consortium name="The Broad Institute Genomics Platform"/>
            <consortium name="The Broad Institute Genome Sequencing Center for Infectious Disease"/>
            <person name="Wu L."/>
            <person name="Ma J."/>
        </authorList>
    </citation>
    <scope>NUCLEOTIDE SEQUENCE [LARGE SCALE GENOMIC DNA]</scope>
    <source>
        <strain evidence="3">CGMCC 1.12371</strain>
    </source>
</reference>
<dbReference type="Proteomes" id="UP001596501">
    <property type="component" value="Unassembled WGS sequence"/>
</dbReference>
<dbReference type="RefSeq" id="WP_382227903.1">
    <property type="nucleotide sequence ID" value="NZ_JBHTCA010000033.1"/>
</dbReference>
<protein>
    <submittedName>
        <fullName evidence="2">SMP-30/gluconolactonase/LRE family protein</fullName>
    </submittedName>
</protein>
<keyword evidence="3" id="KW-1185">Reference proteome</keyword>
<dbReference type="InterPro" id="IPR011042">
    <property type="entry name" value="6-blade_b-propeller_TolB-like"/>
</dbReference>
<dbReference type="Gene3D" id="2.120.10.30">
    <property type="entry name" value="TolB, C-terminal domain"/>
    <property type="match status" value="1"/>
</dbReference>
<name>A0ABW2QPZ4_9BURK</name>
<dbReference type="Pfam" id="PF08450">
    <property type="entry name" value="SGL"/>
    <property type="match status" value="1"/>
</dbReference>
<dbReference type="PANTHER" id="PTHR47572">
    <property type="entry name" value="LIPOPROTEIN-RELATED"/>
    <property type="match status" value="1"/>
</dbReference>
<feature type="domain" description="SMP-30/Gluconolactonase/LRE-like region" evidence="1">
    <location>
        <begin position="36"/>
        <end position="261"/>
    </location>
</feature>
<dbReference type="InterPro" id="IPR051262">
    <property type="entry name" value="SMP-30/CGR1_Lactonase"/>
</dbReference>
<sequence length="290" mass="30782">MDFEPPLVIEARMLSKMPNKLRRRGTDCSLRGAAFDRAGNLFLSDTPSGRILRLSRAGQWELVVETGGSPQGIAVHQDGSLWVADAQRGLLRVGPGTEAVRELLGRSGTQAAPGAKDLVFDGRGNCYFTSPGNSGMHDPTGRVFRLGVDGRLDLLLSNVPGPSGIVLDRDATKLFVAVDQGNALWQADLGAGGSIGSVCLLRSFFGGSGPQGLAMDATKHLIVAHAGLSCSFIVNMLGEITHAVQARHLRNVSSVAFRQGTEELLLVDSQQGAVWTASMPDRALRLFSHG</sequence>
<dbReference type="InterPro" id="IPR013658">
    <property type="entry name" value="SGL"/>
</dbReference>
<dbReference type="SUPFAM" id="SSF63829">
    <property type="entry name" value="Calcium-dependent phosphotriesterase"/>
    <property type="match status" value="1"/>
</dbReference>
<comment type="caution">
    <text evidence="2">The sequence shown here is derived from an EMBL/GenBank/DDBJ whole genome shotgun (WGS) entry which is preliminary data.</text>
</comment>